<evidence type="ECO:0000313" key="2">
    <source>
        <dbReference type="EMBL" id="KAF6511495.1"/>
    </source>
</evidence>
<keyword evidence="5" id="KW-1185">Reference proteome</keyword>
<sequence length="132" mass="15349">MAALALALCVVSIAASLWLKEQVERVLFRWRNVPVLHAANIVIIAAIVAVAYYRLSGIGVYLRDLADIDGFWYVFAGTTQLVLPLYLFACWLLARRRGREKKYTRSKDKKVLYINERYLARRYRDDYRSKTS</sequence>
<keyword evidence="1" id="KW-0812">Transmembrane</keyword>
<feature type="transmembrane region" description="Helical" evidence="1">
    <location>
        <begin position="35"/>
        <end position="55"/>
    </location>
</feature>
<protein>
    <submittedName>
        <fullName evidence="3">Uncharacterized protein</fullName>
    </submittedName>
</protein>
<feature type="transmembrane region" description="Helical" evidence="1">
    <location>
        <begin position="71"/>
        <end position="94"/>
    </location>
</feature>
<dbReference type="Proteomes" id="UP000075424">
    <property type="component" value="Unassembled WGS sequence"/>
</dbReference>
<evidence type="ECO:0000313" key="4">
    <source>
        <dbReference type="Proteomes" id="UP000075424"/>
    </source>
</evidence>
<reference evidence="2 5" key="2">
    <citation type="submission" date="2016-03" db="EMBL/GenBank/DDBJ databases">
        <title>Spore heat resistance.</title>
        <authorList>
            <person name="Boekhorst J."/>
            <person name="Berendsen E.M."/>
            <person name="Wells-Bennik M.H."/>
            <person name="Kuipers O.P."/>
        </authorList>
    </citation>
    <scope>NUCLEOTIDE SEQUENCE [LARGE SCALE GENOMIC DNA]</scope>
    <source>
        <strain evidence="2 5">GS8</strain>
    </source>
</reference>
<dbReference type="Proteomes" id="UP000773850">
    <property type="component" value="Unassembled WGS sequence"/>
</dbReference>
<proteinExistence type="predicted"/>
<reference evidence="3 4" key="1">
    <citation type="submission" date="2016-01" db="EMBL/GenBank/DDBJ databases">
        <title>Draft Genome Sequences of Seven Thermophilic Sporeformers Isolated from Foods.</title>
        <authorList>
            <person name="Berendsen E.M."/>
            <person name="Wells-Bennik M.H."/>
            <person name="Krawcyk A.O."/>
            <person name="De Jong A."/>
            <person name="Holsappel S."/>
            <person name="Eijlander R.T."/>
            <person name="Kuipers O.P."/>
        </authorList>
    </citation>
    <scope>NUCLEOTIDE SEQUENCE [LARGE SCALE GENOMIC DNA]</scope>
    <source>
        <strain evidence="3 4">B4109</strain>
    </source>
</reference>
<keyword evidence="1" id="KW-1133">Transmembrane helix</keyword>
<dbReference type="AlphaFoldDB" id="A0A0K9HD62"/>
<dbReference type="PATRIC" id="fig|1422.15.peg.1948"/>
<dbReference type="EMBL" id="LUCS01000018">
    <property type="protein sequence ID" value="KAF6511495.1"/>
    <property type="molecule type" value="Genomic_DNA"/>
</dbReference>
<keyword evidence="1" id="KW-0472">Membrane</keyword>
<name>A0A0K9HD62_GEOSE</name>
<organism evidence="3 4">
    <name type="scientific">Geobacillus stearothermophilus</name>
    <name type="common">Bacillus stearothermophilus</name>
    <dbReference type="NCBI Taxonomy" id="1422"/>
    <lineage>
        <taxon>Bacteria</taxon>
        <taxon>Bacillati</taxon>
        <taxon>Bacillota</taxon>
        <taxon>Bacilli</taxon>
        <taxon>Bacillales</taxon>
        <taxon>Anoxybacillaceae</taxon>
        <taxon>Geobacillus</taxon>
    </lineage>
</organism>
<gene>
    <name evidence="3" type="ORF">B4109_1376</name>
    <name evidence="2" type="ORF">GS8_1071</name>
</gene>
<evidence type="ECO:0000313" key="3">
    <source>
        <dbReference type="EMBL" id="KYD23997.1"/>
    </source>
</evidence>
<comment type="caution">
    <text evidence="3">The sequence shown here is derived from an EMBL/GenBank/DDBJ whole genome shotgun (WGS) entry which is preliminary data.</text>
</comment>
<evidence type="ECO:0000313" key="5">
    <source>
        <dbReference type="Proteomes" id="UP000773850"/>
    </source>
</evidence>
<dbReference type="EMBL" id="LQYV01000109">
    <property type="protein sequence ID" value="KYD23997.1"/>
    <property type="molecule type" value="Genomic_DNA"/>
</dbReference>
<evidence type="ECO:0000256" key="1">
    <source>
        <dbReference type="SAM" id="Phobius"/>
    </source>
</evidence>
<dbReference type="RefSeq" id="WP_049625555.1">
    <property type="nucleotide sequence ID" value="NZ_JARMRZ010000005.1"/>
</dbReference>
<accession>A0A0K9HD62</accession>